<accession>A0A926EUF2</accession>
<dbReference type="InterPro" id="IPR036271">
    <property type="entry name" value="Tet_transcr_reg_TetR-rel_C_sf"/>
</dbReference>
<dbReference type="InterPro" id="IPR001647">
    <property type="entry name" value="HTH_TetR"/>
</dbReference>
<dbReference type="AlphaFoldDB" id="A0A926EUF2"/>
<dbReference type="RefSeq" id="WP_262428241.1">
    <property type="nucleotide sequence ID" value="NZ_JACRTG010000003.1"/>
</dbReference>
<dbReference type="SUPFAM" id="SSF48498">
    <property type="entry name" value="Tetracyclin repressor-like, C-terminal domain"/>
    <property type="match status" value="1"/>
</dbReference>
<comment type="caution">
    <text evidence="4">The sequence shown here is derived from an EMBL/GenBank/DDBJ whole genome shotgun (WGS) entry which is preliminary data.</text>
</comment>
<dbReference type="PANTHER" id="PTHR43479">
    <property type="entry name" value="ACREF/ENVCD OPERON REPRESSOR-RELATED"/>
    <property type="match status" value="1"/>
</dbReference>
<dbReference type="Proteomes" id="UP000601171">
    <property type="component" value="Unassembled WGS sequence"/>
</dbReference>
<keyword evidence="5" id="KW-1185">Reference proteome</keyword>
<protein>
    <submittedName>
        <fullName evidence="4">TetR/AcrR family transcriptional regulator</fullName>
    </submittedName>
</protein>
<evidence type="ECO:0000313" key="5">
    <source>
        <dbReference type="Proteomes" id="UP000601171"/>
    </source>
</evidence>
<dbReference type="InterPro" id="IPR050624">
    <property type="entry name" value="HTH-type_Tx_Regulator"/>
</dbReference>
<dbReference type="Gene3D" id="1.10.357.10">
    <property type="entry name" value="Tetracycline Repressor, domain 2"/>
    <property type="match status" value="1"/>
</dbReference>
<keyword evidence="1 2" id="KW-0238">DNA-binding</keyword>
<dbReference type="SUPFAM" id="SSF46689">
    <property type="entry name" value="Homeodomain-like"/>
    <property type="match status" value="1"/>
</dbReference>
<sequence>MKTALYNDTFIKISEEKRNKIMQTAIAEFAEHGFESANINIIAKKSGISVGAMYSYFNSKEDLFATTVHYAVETLKSVLDEIMLEDADLLWKIEKIIKAIQINSRSNLLLTKLYNQMTAENRTDLIYQIVSEVESVSANLYTDLIEKAKEEKLIRTGIDAKLFAFFLDNLFVSLQFSYSCEYYKERFKIFAGADIFDKDDLVAEELMKFIKAAFSK</sequence>
<reference evidence="4" key="1">
    <citation type="submission" date="2020-08" db="EMBL/GenBank/DDBJ databases">
        <title>Genome public.</title>
        <authorList>
            <person name="Liu C."/>
            <person name="Sun Q."/>
        </authorList>
    </citation>
    <scope>NUCLEOTIDE SEQUENCE</scope>
    <source>
        <strain evidence="4">BX21</strain>
    </source>
</reference>
<organism evidence="4 5">
    <name type="scientific">Paratissierella segnis</name>
    <dbReference type="NCBI Taxonomy" id="2763679"/>
    <lineage>
        <taxon>Bacteria</taxon>
        <taxon>Bacillati</taxon>
        <taxon>Bacillota</taxon>
        <taxon>Tissierellia</taxon>
        <taxon>Tissierellales</taxon>
        <taxon>Tissierellaceae</taxon>
        <taxon>Paratissierella</taxon>
    </lineage>
</organism>
<evidence type="ECO:0000313" key="4">
    <source>
        <dbReference type="EMBL" id="MBC8586777.1"/>
    </source>
</evidence>
<gene>
    <name evidence="4" type="ORF">H8707_00790</name>
</gene>
<name>A0A926EUF2_9FIRM</name>
<dbReference type="PANTHER" id="PTHR43479:SF11">
    <property type="entry name" value="ACREF_ENVCD OPERON REPRESSOR-RELATED"/>
    <property type="match status" value="1"/>
</dbReference>
<dbReference type="GO" id="GO:0003677">
    <property type="term" value="F:DNA binding"/>
    <property type="evidence" value="ECO:0007669"/>
    <property type="project" value="UniProtKB-UniRule"/>
</dbReference>
<evidence type="ECO:0000259" key="3">
    <source>
        <dbReference type="PROSITE" id="PS50977"/>
    </source>
</evidence>
<dbReference type="EMBL" id="JACRTG010000003">
    <property type="protein sequence ID" value="MBC8586777.1"/>
    <property type="molecule type" value="Genomic_DNA"/>
</dbReference>
<dbReference type="PROSITE" id="PS50977">
    <property type="entry name" value="HTH_TETR_2"/>
    <property type="match status" value="1"/>
</dbReference>
<dbReference type="PRINTS" id="PR00455">
    <property type="entry name" value="HTHTETR"/>
</dbReference>
<evidence type="ECO:0000256" key="2">
    <source>
        <dbReference type="PROSITE-ProRule" id="PRU00335"/>
    </source>
</evidence>
<dbReference type="InterPro" id="IPR009057">
    <property type="entry name" value="Homeodomain-like_sf"/>
</dbReference>
<proteinExistence type="predicted"/>
<feature type="DNA-binding region" description="H-T-H motif" evidence="2">
    <location>
        <begin position="38"/>
        <end position="57"/>
    </location>
</feature>
<evidence type="ECO:0000256" key="1">
    <source>
        <dbReference type="ARBA" id="ARBA00023125"/>
    </source>
</evidence>
<dbReference type="Pfam" id="PF00440">
    <property type="entry name" value="TetR_N"/>
    <property type="match status" value="1"/>
</dbReference>
<feature type="domain" description="HTH tetR-type" evidence="3">
    <location>
        <begin position="15"/>
        <end position="75"/>
    </location>
</feature>